<sequence>MWFSLLITSSVLYHKVVGFPLHSLVLPMIRR</sequence>
<organism evidence="1">
    <name type="scientific">Rhizophora mucronata</name>
    <name type="common">Asiatic mangrove</name>
    <dbReference type="NCBI Taxonomy" id="61149"/>
    <lineage>
        <taxon>Eukaryota</taxon>
        <taxon>Viridiplantae</taxon>
        <taxon>Streptophyta</taxon>
        <taxon>Embryophyta</taxon>
        <taxon>Tracheophyta</taxon>
        <taxon>Spermatophyta</taxon>
        <taxon>Magnoliopsida</taxon>
        <taxon>eudicotyledons</taxon>
        <taxon>Gunneridae</taxon>
        <taxon>Pentapetalae</taxon>
        <taxon>rosids</taxon>
        <taxon>fabids</taxon>
        <taxon>Malpighiales</taxon>
        <taxon>Rhizophoraceae</taxon>
        <taxon>Rhizophora</taxon>
    </lineage>
</organism>
<dbReference type="EMBL" id="GGEC01044520">
    <property type="protein sequence ID" value="MBX25004.1"/>
    <property type="molecule type" value="Transcribed_RNA"/>
</dbReference>
<protein>
    <submittedName>
        <fullName evidence="1">Uncharacterized protein</fullName>
    </submittedName>
</protein>
<name>A0A2P2M467_RHIMU</name>
<accession>A0A2P2M467</accession>
<evidence type="ECO:0000313" key="1">
    <source>
        <dbReference type="EMBL" id="MBX25004.1"/>
    </source>
</evidence>
<dbReference type="AlphaFoldDB" id="A0A2P2M467"/>
<proteinExistence type="predicted"/>
<reference evidence="1" key="1">
    <citation type="submission" date="2018-02" db="EMBL/GenBank/DDBJ databases">
        <title>Rhizophora mucronata_Transcriptome.</title>
        <authorList>
            <person name="Meera S.P."/>
            <person name="Sreeshan A."/>
            <person name="Augustine A."/>
        </authorList>
    </citation>
    <scope>NUCLEOTIDE SEQUENCE</scope>
    <source>
        <tissue evidence="1">Leaf</tissue>
    </source>
</reference>